<gene>
    <name evidence="2" type="ORF">HZZ13_19380</name>
</gene>
<proteinExistence type="predicted"/>
<keyword evidence="3" id="KW-1185">Reference proteome</keyword>
<comment type="caution">
    <text evidence="2">The sequence shown here is derived from an EMBL/GenBank/DDBJ whole genome shotgun (WGS) entry which is preliminary data.</text>
</comment>
<accession>A0ABS0PRX0</accession>
<sequence>MKSTSLQKTLDLQKGLFLIRYDSAEDAAQPPKVSLSVDPQSSGSVEFLLPPEVEEPVLWSPGANVVVRLSAPARLQVELSPRSAGGSLGARIQSAQLSTDPLGLAALDEAPPDFAGLRLIGHLAGRGDTLVGLGEWLGGPMAPTRIEGVGIDWAERPQNFGVRHSVRVGGPGEPKTTEFVEAGGYSGTRGRALPLVGATFEVFGSAAQHYEITADAIFLGSPQMKVTGQRVVVSGPTGREPLVGLRLQIASTRAVQSRPDRSVSSGPAVSAPAAIAAEAAPKNPVRGGSGRVRVFRSRAGVKG</sequence>
<organism evidence="2 3">
    <name type="scientific">Bradyrhizobium agreste</name>
    <dbReference type="NCBI Taxonomy" id="2751811"/>
    <lineage>
        <taxon>Bacteria</taxon>
        <taxon>Pseudomonadati</taxon>
        <taxon>Pseudomonadota</taxon>
        <taxon>Alphaproteobacteria</taxon>
        <taxon>Hyphomicrobiales</taxon>
        <taxon>Nitrobacteraceae</taxon>
        <taxon>Bradyrhizobium</taxon>
    </lineage>
</organism>
<dbReference type="EMBL" id="JACCHP010000012">
    <property type="protein sequence ID" value="MBH5399933.1"/>
    <property type="molecule type" value="Genomic_DNA"/>
</dbReference>
<evidence type="ECO:0000256" key="1">
    <source>
        <dbReference type="SAM" id="MobiDB-lite"/>
    </source>
</evidence>
<feature type="compositionally biased region" description="Low complexity" evidence="1">
    <location>
        <begin position="262"/>
        <end position="275"/>
    </location>
</feature>
<evidence type="ECO:0000313" key="3">
    <source>
        <dbReference type="Proteomes" id="UP000807370"/>
    </source>
</evidence>
<reference evidence="2 3" key="1">
    <citation type="submission" date="2020-07" db="EMBL/GenBank/DDBJ databases">
        <title>Bradyrhizobium diversity isolated from nodules of indigenous legumes of Western Australia.</title>
        <authorList>
            <person name="Klepa M.S."/>
        </authorList>
    </citation>
    <scope>NUCLEOTIDE SEQUENCE [LARGE SCALE GENOMIC DNA]</scope>
    <source>
        <strain evidence="2 3">CNPSo 4010</strain>
    </source>
</reference>
<dbReference type="Proteomes" id="UP000807370">
    <property type="component" value="Unassembled WGS sequence"/>
</dbReference>
<name>A0ABS0PRX0_9BRAD</name>
<evidence type="ECO:0000313" key="2">
    <source>
        <dbReference type="EMBL" id="MBH5399933.1"/>
    </source>
</evidence>
<protein>
    <submittedName>
        <fullName evidence="2">Uncharacterized protein</fullName>
    </submittedName>
</protein>
<dbReference type="RefSeq" id="WP_197961145.1">
    <property type="nucleotide sequence ID" value="NZ_JACCHP010000012.1"/>
</dbReference>
<feature type="region of interest" description="Disordered" evidence="1">
    <location>
        <begin position="256"/>
        <end position="275"/>
    </location>
</feature>